<evidence type="ECO:0000313" key="2">
    <source>
        <dbReference type="EMBL" id="UYV77318.1"/>
    </source>
</evidence>
<protein>
    <recommendedName>
        <fullName evidence="1">DUF5641 domain-containing protein</fullName>
    </recommendedName>
</protein>
<dbReference type="Proteomes" id="UP001235939">
    <property type="component" value="Chromosome 15"/>
</dbReference>
<keyword evidence="3" id="KW-1185">Reference proteome</keyword>
<accession>A0ABY6L8F4</accession>
<name>A0ABY6L8F4_9ARAC</name>
<reference evidence="2 3" key="1">
    <citation type="submission" date="2022-01" db="EMBL/GenBank/DDBJ databases">
        <title>A chromosomal length assembly of Cordylochernes scorpioides.</title>
        <authorList>
            <person name="Zeh D."/>
            <person name="Zeh J."/>
        </authorList>
    </citation>
    <scope>NUCLEOTIDE SEQUENCE [LARGE SCALE GENOMIC DNA]</scope>
    <source>
        <strain evidence="2">IN4F17</strain>
        <tissue evidence="2">Whole Body</tissue>
    </source>
</reference>
<feature type="domain" description="DUF5641" evidence="1">
    <location>
        <begin position="5"/>
        <end position="62"/>
    </location>
</feature>
<dbReference type="EMBL" id="CP092877">
    <property type="protein sequence ID" value="UYV77318.1"/>
    <property type="molecule type" value="Genomic_DNA"/>
</dbReference>
<dbReference type="InterPro" id="IPR040676">
    <property type="entry name" value="DUF5641"/>
</dbReference>
<sequence length="112" mass="12817">MLGPDVATGSLVLIREEHVPPTKWMMGRVVEVHRGKDELVLVVSIRTRTGILKRPLVKLALLPVPPRSISDVTSYWMLSPLSLEKSPTSFRQIPYQIFFQRRSSQASLREFF</sequence>
<organism evidence="2 3">
    <name type="scientific">Cordylochernes scorpioides</name>
    <dbReference type="NCBI Taxonomy" id="51811"/>
    <lineage>
        <taxon>Eukaryota</taxon>
        <taxon>Metazoa</taxon>
        <taxon>Ecdysozoa</taxon>
        <taxon>Arthropoda</taxon>
        <taxon>Chelicerata</taxon>
        <taxon>Arachnida</taxon>
        <taxon>Pseudoscorpiones</taxon>
        <taxon>Cheliferoidea</taxon>
        <taxon>Chernetidae</taxon>
        <taxon>Cordylochernes</taxon>
    </lineage>
</organism>
<evidence type="ECO:0000313" key="3">
    <source>
        <dbReference type="Proteomes" id="UP001235939"/>
    </source>
</evidence>
<evidence type="ECO:0000259" key="1">
    <source>
        <dbReference type="Pfam" id="PF18701"/>
    </source>
</evidence>
<proteinExistence type="predicted"/>
<dbReference type="Pfam" id="PF18701">
    <property type="entry name" value="DUF5641"/>
    <property type="match status" value="1"/>
</dbReference>
<gene>
    <name evidence="2" type="ORF">LAZ67_15000490</name>
</gene>